<sequence>MYTFKFIPRENIAQIIPFLQILDVNIPAETLEQRLNEMFDNNYKCVGAYHEDRLIGVSGLWILTKYYIGRHIEPDNVIIHPDYRSRNVGDQMVDWIHAYGKANGCVASELNCYTGNTRGQKFWSSQGYEIKAFHYRKMLDNEL</sequence>
<evidence type="ECO:0000313" key="2">
    <source>
        <dbReference type="EMBL" id="MCU7695555.1"/>
    </source>
</evidence>
<organism evidence="2 3">
    <name type="scientific">Haoranjiania flava</name>
    <dbReference type="NCBI Taxonomy" id="1856322"/>
    <lineage>
        <taxon>Bacteria</taxon>
        <taxon>Pseudomonadati</taxon>
        <taxon>Bacteroidota</taxon>
        <taxon>Chitinophagia</taxon>
        <taxon>Chitinophagales</taxon>
        <taxon>Chitinophagaceae</taxon>
        <taxon>Haoranjiania</taxon>
    </lineage>
</organism>
<dbReference type="GO" id="GO:0016747">
    <property type="term" value="F:acyltransferase activity, transferring groups other than amino-acyl groups"/>
    <property type="evidence" value="ECO:0007669"/>
    <property type="project" value="InterPro"/>
</dbReference>
<dbReference type="InterPro" id="IPR000182">
    <property type="entry name" value="GNAT_dom"/>
</dbReference>
<keyword evidence="3" id="KW-1185">Reference proteome</keyword>
<feature type="domain" description="N-acetyltransferase" evidence="1">
    <location>
        <begin position="2"/>
        <end position="143"/>
    </location>
</feature>
<protein>
    <submittedName>
        <fullName evidence="2">GNAT family N-acetyltransferase</fullName>
    </submittedName>
</protein>
<dbReference type="SUPFAM" id="SSF55729">
    <property type="entry name" value="Acyl-CoA N-acyltransferases (Nat)"/>
    <property type="match status" value="1"/>
</dbReference>
<evidence type="ECO:0000259" key="1">
    <source>
        <dbReference type="PROSITE" id="PS51186"/>
    </source>
</evidence>
<gene>
    <name evidence="2" type="ORF">OD355_13600</name>
</gene>
<reference evidence="2" key="1">
    <citation type="submission" date="2022-10" db="EMBL/GenBank/DDBJ databases">
        <authorList>
            <person name="Kim H.S."/>
            <person name="Kim J.-S."/>
            <person name="Suh M.K."/>
            <person name="Eom M.K."/>
            <person name="Lee J.-S."/>
        </authorList>
    </citation>
    <scope>NUCLEOTIDE SEQUENCE</scope>
    <source>
        <strain evidence="2">LIP-5</strain>
    </source>
</reference>
<proteinExistence type="predicted"/>
<dbReference type="RefSeq" id="WP_263039040.1">
    <property type="nucleotide sequence ID" value="NZ_JAOTPL010000037.1"/>
</dbReference>
<dbReference type="Gene3D" id="3.40.630.30">
    <property type="match status" value="1"/>
</dbReference>
<dbReference type="Proteomes" id="UP001209317">
    <property type="component" value="Unassembled WGS sequence"/>
</dbReference>
<name>A0AAE3IQJ2_9BACT</name>
<accession>A0AAE3IQJ2</accession>
<dbReference type="AlphaFoldDB" id="A0AAE3IQJ2"/>
<dbReference type="CDD" id="cd04301">
    <property type="entry name" value="NAT_SF"/>
    <property type="match status" value="1"/>
</dbReference>
<comment type="caution">
    <text evidence="2">The sequence shown here is derived from an EMBL/GenBank/DDBJ whole genome shotgun (WGS) entry which is preliminary data.</text>
</comment>
<dbReference type="PROSITE" id="PS51186">
    <property type="entry name" value="GNAT"/>
    <property type="match status" value="1"/>
</dbReference>
<dbReference type="Pfam" id="PF00583">
    <property type="entry name" value="Acetyltransf_1"/>
    <property type="match status" value="1"/>
</dbReference>
<dbReference type="EMBL" id="JAOTPL010000037">
    <property type="protein sequence ID" value="MCU7695555.1"/>
    <property type="molecule type" value="Genomic_DNA"/>
</dbReference>
<dbReference type="InterPro" id="IPR016181">
    <property type="entry name" value="Acyl_CoA_acyltransferase"/>
</dbReference>
<evidence type="ECO:0000313" key="3">
    <source>
        <dbReference type="Proteomes" id="UP001209317"/>
    </source>
</evidence>